<dbReference type="PANTHER" id="PTHR10192:SF5">
    <property type="entry name" value="GEPHYRIN"/>
    <property type="match status" value="1"/>
</dbReference>
<dbReference type="CDD" id="cd00887">
    <property type="entry name" value="MoeA"/>
    <property type="match status" value="1"/>
</dbReference>
<dbReference type="GO" id="GO:0061599">
    <property type="term" value="F:molybdopterin molybdotransferase activity"/>
    <property type="evidence" value="ECO:0007669"/>
    <property type="project" value="UniProtKB-UniRule"/>
</dbReference>
<dbReference type="SUPFAM" id="SSF63867">
    <property type="entry name" value="MoeA C-terminal domain-like"/>
    <property type="match status" value="1"/>
</dbReference>
<sequence length="390" mass="43720">MLRVDDAIDVILSNVFPIDGWDEVFLDNALNRVAFEDVVSNIDVPDFDRSAMDGYALVFGDDKKRFRVVESADELEENCCIRINTGFPIPDKADAIAEVEITKRVGNYIELLKPVERKRNFTSKGIELKKGGLLLKKGERISVRKQALLAYSGVFKLKVFRVPIVGIITTGDEVIFAGDEFESGKVYNANYFILKGLVQKWLGSPVYFGHIKDDKALLKKTIRHTLKRCDILLTTGGVSMGSRDFIKSVLSDMDANIFFEKTTIKPGKPAVFAKIEDKPFFGLPGWPAALFTVAYVYLKPMLFKLAGIDKLANEYLNCIIDESMHSKMGKCYFDRVRLTITDGMYHGVSAGSQKTDNFYSVAVADGLVRIDEKEEDKEKGAELPLIVFDD</sequence>
<accession>F2LY95</accession>
<dbReference type="GO" id="GO:0005737">
    <property type="term" value="C:cytoplasm"/>
    <property type="evidence" value="ECO:0007669"/>
    <property type="project" value="TreeGrafter"/>
</dbReference>
<keyword evidence="6" id="KW-0479">Metal-binding</keyword>
<dbReference type="InterPro" id="IPR036135">
    <property type="entry name" value="MoeA_linker/N_sf"/>
</dbReference>
<dbReference type="UniPathway" id="UPA00344"/>
<dbReference type="Pfam" id="PF00994">
    <property type="entry name" value="MoCF_biosynth"/>
    <property type="match status" value="1"/>
</dbReference>
<reference evidence="8 9" key="1">
    <citation type="journal article" date="2011" name="Stand. Genomic Sci.">
        <title>Complete genome sequence of the thermophilic sulfur-reducer Hippea maritima type strain (MH(2)).</title>
        <authorList>
            <person name="Huntemann M."/>
            <person name="Lu M."/>
            <person name="Nolan M."/>
            <person name="Lapidus A."/>
            <person name="Lucas S."/>
            <person name="Hammon N."/>
            <person name="Deshpande S."/>
            <person name="Cheng J.F."/>
            <person name="Tapia R."/>
            <person name="Han C."/>
            <person name="Goodwin L."/>
            <person name="Pitluck S."/>
            <person name="Liolios K."/>
            <person name="Pagani I."/>
            <person name="Ivanova N."/>
            <person name="Ovchinikova G."/>
            <person name="Pati A."/>
            <person name="Chen A."/>
            <person name="Palaniappan K."/>
            <person name="Land M."/>
            <person name="Hauser L."/>
            <person name="Jeffries C.D."/>
            <person name="Detter J.C."/>
            <person name="Brambilla E.M."/>
            <person name="Rohde M."/>
            <person name="Spring S."/>
            <person name="Goker M."/>
            <person name="Woyke T."/>
            <person name="Bristow J."/>
            <person name="Eisen J.A."/>
            <person name="Markowitz V."/>
            <person name="Hugenholtz P."/>
            <person name="Kyrpides N.C."/>
            <person name="Klenk H.P."/>
            <person name="Mavromatis K."/>
        </authorList>
    </citation>
    <scope>NUCLEOTIDE SEQUENCE [LARGE SCALE GENOMIC DNA]</scope>
    <source>
        <strain evidence="9">ATCC 700847 / DSM 10411 / MH2</strain>
    </source>
</reference>
<dbReference type="InParanoid" id="F2LY95"/>
<protein>
    <recommendedName>
        <fullName evidence="6">Molybdopterin molybdenumtransferase</fullName>
        <ecNumber evidence="6">2.10.1.1</ecNumber>
    </recommendedName>
</protein>
<dbReference type="GO" id="GO:0046872">
    <property type="term" value="F:metal ion binding"/>
    <property type="evidence" value="ECO:0007669"/>
    <property type="project" value="UniProtKB-UniRule"/>
</dbReference>
<dbReference type="InterPro" id="IPR001453">
    <property type="entry name" value="MoaB/Mog_dom"/>
</dbReference>
<dbReference type="InterPro" id="IPR036425">
    <property type="entry name" value="MoaB/Mog-like_dom_sf"/>
</dbReference>
<evidence type="ECO:0000256" key="3">
    <source>
        <dbReference type="ARBA" id="ARBA00010763"/>
    </source>
</evidence>
<name>F2LY95_HIPMA</name>
<dbReference type="InterPro" id="IPR005110">
    <property type="entry name" value="MoeA_linker/N"/>
</dbReference>
<dbReference type="HOGENOM" id="CLU_010186_7_1_7"/>
<evidence type="ECO:0000256" key="5">
    <source>
        <dbReference type="ARBA" id="ARBA00047317"/>
    </source>
</evidence>
<comment type="function">
    <text evidence="1 6">Catalyzes the insertion of molybdate into adenylated molybdopterin with the concomitant release of AMP.</text>
</comment>
<feature type="domain" description="MoaB/Mog" evidence="7">
    <location>
        <begin position="166"/>
        <end position="304"/>
    </location>
</feature>
<dbReference type="Pfam" id="PF03453">
    <property type="entry name" value="MoeA_N"/>
    <property type="match status" value="1"/>
</dbReference>
<evidence type="ECO:0000256" key="1">
    <source>
        <dbReference type="ARBA" id="ARBA00002901"/>
    </source>
</evidence>
<dbReference type="InterPro" id="IPR038987">
    <property type="entry name" value="MoeA-like"/>
</dbReference>
<dbReference type="Gene3D" id="3.90.105.10">
    <property type="entry name" value="Molybdopterin biosynthesis moea protein, domain 2"/>
    <property type="match status" value="1"/>
</dbReference>
<reference evidence="9" key="2">
    <citation type="submission" date="2011-03" db="EMBL/GenBank/DDBJ databases">
        <title>The complete genome of Hippea maritima DSM 10411.</title>
        <authorList>
            <consortium name="US DOE Joint Genome Institute (JGI-PGF)"/>
            <person name="Lucas S."/>
            <person name="Copeland A."/>
            <person name="Lapidus A."/>
            <person name="Bruce D."/>
            <person name="Goodwin L."/>
            <person name="Pitluck S."/>
            <person name="Peters L."/>
            <person name="Kyrpides N."/>
            <person name="Mavromatis K."/>
            <person name="Pagani I."/>
            <person name="Ivanova N."/>
            <person name="Mikhailova N."/>
            <person name="Lu M."/>
            <person name="Detter J.C."/>
            <person name="Tapia R."/>
            <person name="Han C."/>
            <person name="Land M."/>
            <person name="Hauser L."/>
            <person name="Markowitz V."/>
            <person name="Cheng J.-F."/>
            <person name="Hugenholtz P."/>
            <person name="Woyke T."/>
            <person name="Wu D."/>
            <person name="Spring S."/>
            <person name="Schroeder M."/>
            <person name="Brambilla E."/>
            <person name="Klenk H.-P."/>
            <person name="Eisen J.A."/>
        </authorList>
    </citation>
    <scope>NUCLEOTIDE SEQUENCE [LARGE SCALE GENOMIC DNA]</scope>
    <source>
        <strain evidence="9">ATCC 700847 / DSM 10411 / MH2</strain>
    </source>
</reference>
<keyword evidence="9" id="KW-1185">Reference proteome</keyword>
<evidence type="ECO:0000256" key="6">
    <source>
        <dbReference type="RuleBase" id="RU365090"/>
    </source>
</evidence>
<dbReference type="InterPro" id="IPR036688">
    <property type="entry name" value="MoeA_C_domain_IV_sf"/>
</dbReference>
<dbReference type="NCBIfam" id="TIGR00177">
    <property type="entry name" value="molyb_syn"/>
    <property type="match status" value="1"/>
</dbReference>
<keyword evidence="4 6" id="KW-0501">Molybdenum cofactor biosynthesis</keyword>
<dbReference type="KEGG" id="hmr:Hipma_1462"/>
<dbReference type="EC" id="2.10.1.1" evidence="6"/>
<dbReference type="eggNOG" id="COG0303">
    <property type="taxonomic scope" value="Bacteria"/>
</dbReference>
<comment type="cofactor">
    <cofactor evidence="6">
        <name>Mg(2+)</name>
        <dbReference type="ChEBI" id="CHEBI:18420"/>
    </cofactor>
</comment>
<dbReference type="EMBL" id="CP002606">
    <property type="protein sequence ID" value="AEA34418.1"/>
    <property type="molecule type" value="Genomic_DNA"/>
</dbReference>
<gene>
    <name evidence="8" type="ordered locus">Hipma_1462</name>
</gene>
<dbReference type="InterPro" id="IPR005111">
    <property type="entry name" value="MoeA_C_domain_IV"/>
</dbReference>
<dbReference type="PANTHER" id="PTHR10192">
    <property type="entry name" value="MOLYBDOPTERIN BIOSYNTHESIS PROTEIN"/>
    <property type="match status" value="1"/>
</dbReference>
<comment type="pathway">
    <text evidence="2 6">Cofactor biosynthesis; molybdopterin biosynthesis.</text>
</comment>
<dbReference type="SUPFAM" id="SSF63882">
    <property type="entry name" value="MoeA N-terminal region -like"/>
    <property type="match status" value="1"/>
</dbReference>
<proteinExistence type="inferred from homology"/>
<dbReference type="GO" id="GO:0006777">
    <property type="term" value="P:Mo-molybdopterin cofactor biosynthetic process"/>
    <property type="evidence" value="ECO:0007669"/>
    <property type="project" value="UniProtKB-UniRule"/>
</dbReference>
<dbReference type="SMART" id="SM00852">
    <property type="entry name" value="MoCF_biosynth"/>
    <property type="match status" value="1"/>
</dbReference>
<evidence type="ECO:0000259" key="7">
    <source>
        <dbReference type="SMART" id="SM00852"/>
    </source>
</evidence>
<keyword evidence="6" id="KW-0500">Molybdenum</keyword>
<dbReference type="Gene3D" id="2.40.340.10">
    <property type="entry name" value="MoeA, C-terminal, domain IV"/>
    <property type="match status" value="1"/>
</dbReference>
<dbReference type="STRING" id="760142.Hipma_1462"/>
<organism evidence="8 9">
    <name type="scientific">Hippea maritima (strain ATCC 700847 / DSM 10411 / MH2)</name>
    <dbReference type="NCBI Taxonomy" id="760142"/>
    <lineage>
        <taxon>Bacteria</taxon>
        <taxon>Pseudomonadati</taxon>
        <taxon>Campylobacterota</taxon>
        <taxon>Desulfurellia</taxon>
        <taxon>Desulfurellales</taxon>
        <taxon>Hippeaceae</taxon>
        <taxon>Hippea</taxon>
    </lineage>
</organism>
<evidence type="ECO:0000313" key="8">
    <source>
        <dbReference type="EMBL" id="AEA34418.1"/>
    </source>
</evidence>
<dbReference type="Gene3D" id="2.170.190.11">
    <property type="entry name" value="Molybdopterin biosynthesis moea protein, domain 3"/>
    <property type="match status" value="1"/>
</dbReference>
<evidence type="ECO:0000256" key="4">
    <source>
        <dbReference type="ARBA" id="ARBA00023150"/>
    </source>
</evidence>
<dbReference type="AlphaFoldDB" id="F2LY95"/>
<keyword evidence="6" id="KW-0460">Magnesium</keyword>
<comment type="catalytic activity">
    <reaction evidence="5">
        <text>adenylyl-molybdopterin + molybdate = Mo-molybdopterin + AMP + H(+)</text>
        <dbReference type="Rhea" id="RHEA:35047"/>
        <dbReference type="ChEBI" id="CHEBI:15378"/>
        <dbReference type="ChEBI" id="CHEBI:36264"/>
        <dbReference type="ChEBI" id="CHEBI:62727"/>
        <dbReference type="ChEBI" id="CHEBI:71302"/>
        <dbReference type="ChEBI" id="CHEBI:456215"/>
        <dbReference type="EC" id="2.10.1.1"/>
    </reaction>
</comment>
<keyword evidence="6" id="KW-0808">Transferase</keyword>
<evidence type="ECO:0000313" key="9">
    <source>
        <dbReference type="Proteomes" id="UP000008139"/>
    </source>
</evidence>
<dbReference type="RefSeq" id="WP_013682447.1">
    <property type="nucleotide sequence ID" value="NC_015318.1"/>
</dbReference>
<dbReference type="Gene3D" id="3.40.980.10">
    <property type="entry name" value="MoaB/Mog-like domain"/>
    <property type="match status" value="1"/>
</dbReference>
<dbReference type="Pfam" id="PF03454">
    <property type="entry name" value="MoeA_C"/>
    <property type="match status" value="1"/>
</dbReference>
<comment type="similarity">
    <text evidence="3 6">Belongs to the MoeA family.</text>
</comment>
<dbReference type="SUPFAM" id="SSF53218">
    <property type="entry name" value="Molybdenum cofactor biosynthesis proteins"/>
    <property type="match status" value="1"/>
</dbReference>
<evidence type="ECO:0000256" key="2">
    <source>
        <dbReference type="ARBA" id="ARBA00005046"/>
    </source>
</evidence>
<dbReference type="Proteomes" id="UP000008139">
    <property type="component" value="Chromosome"/>
</dbReference>